<dbReference type="PANTHER" id="PTHR30461:SF23">
    <property type="entry name" value="DNA RECOMBINASE-RELATED"/>
    <property type="match status" value="1"/>
</dbReference>
<evidence type="ECO:0000259" key="2">
    <source>
        <dbReference type="PROSITE" id="PS51737"/>
    </source>
</evidence>
<dbReference type="PROSITE" id="PS51736">
    <property type="entry name" value="RECOMBINASES_3"/>
    <property type="match status" value="1"/>
</dbReference>
<dbReference type="Gene3D" id="3.40.50.1390">
    <property type="entry name" value="Resolvase, N-terminal catalytic domain"/>
    <property type="match status" value="1"/>
</dbReference>
<dbReference type="InterPro" id="IPR038109">
    <property type="entry name" value="DNA_bind_recomb_sf"/>
</dbReference>
<evidence type="ECO:0000313" key="3">
    <source>
        <dbReference type="EMBL" id="CAA9230315.1"/>
    </source>
</evidence>
<dbReference type="GO" id="GO:0003677">
    <property type="term" value="F:DNA binding"/>
    <property type="evidence" value="ECO:0007669"/>
    <property type="project" value="InterPro"/>
</dbReference>
<reference evidence="3" key="1">
    <citation type="submission" date="2020-02" db="EMBL/GenBank/DDBJ databases">
        <authorList>
            <person name="Meier V. D."/>
        </authorList>
    </citation>
    <scope>NUCLEOTIDE SEQUENCE</scope>
    <source>
        <strain evidence="3">AVDCRST_MAG77</strain>
    </source>
</reference>
<dbReference type="Pfam" id="PF00239">
    <property type="entry name" value="Resolvase"/>
    <property type="match status" value="1"/>
</dbReference>
<feature type="domain" description="Resolvase/invertase-type recombinase catalytic" evidence="1">
    <location>
        <begin position="15"/>
        <end position="161"/>
    </location>
</feature>
<dbReference type="PROSITE" id="PS51737">
    <property type="entry name" value="RECOMBINASE_DNA_BIND"/>
    <property type="match status" value="1"/>
</dbReference>
<dbReference type="InterPro" id="IPR025827">
    <property type="entry name" value="Zn_ribbon_recom_dom"/>
</dbReference>
<dbReference type="Gene3D" id="3.90.1750.20">
    <property type="entry name" value="Putative Large Serine Recombinase, Chain B, Domain 2"/>
    <property type="match status" value="1"/>
</dbReference>
<evidence type="ECO:0000259" key="1">
    <source>
        <dbReference type="PROSITE" id="PS51736"/>
    </source>
</evidence>
<dbReference type="AlphaFoldDB" id="A0A6J4HQA6"/>
<accession>A0A6J4HQA6</accession>
<dbReference type="InterPro" id="IPR050639">
    <property type="entry name" value="SSR_resolvase"/>
</dbReference>
<feature type="domain" description="Recombinase" evidence="2">
    <location>
        <begin position="169"/>
        <end position="304"/>
    </location>
</feature>
<gene>
    <name evidence="3" type="ORF">AVDCRST_MAG77-1165</name>
</gene>
<dbReference type="InterPro" id="IPR011109">
    <property type="entry name" value="DNA_bind_recombinase_dom"/>
</dbReference>
<dbReference type="SMART" id="SM00857">
    <property type="entry name" value="Resolvase"/>
    <property type="match status" value="1"/>
</dbReference>
<proteinExistence type="predicted"/>
<dbReference type="CDD" id="cd00338">
    <property type="entry name" value="Ser_Recombinase"/>
    <property type="match status" value="1"/>
</dbReference>
<dbReference type="Pfam" id="PF13408">
    <property type="entry name" value="Zn_ribbon_recom"/>
    <property type="match status" value="1"/>
</dbReference>
<dbReference type="EMBL" id="CADCTC010000063">
    <property type="protein sequence ID" value="CAA9230315.1"/>
    <property type="molecule type" value="Genomic_DNA"/>
</dbReference>
<organism evidence="3">
    <name type="scientific">uncultured Chloroflexota bacterium</name>
    <dbReference type="NCBI Taxonomy" id="166587"/>
    <lineage>
        <taxon>Bacteria</taxon>
        <taxon>Bacillati</taxon>
        <taxon>Chloroflexota</taxon>
        <taxon>environmental samples</taxon>
    </lineage>
</organism>
<evidence type="ECO:0008006" key="4">
    <source>
        <dbReference type="Google" id="ProtNLM"/>
    </source>
</evidence>
<dbReference type="GO" id="GO:0000150">
    <property type="term" value="F:DNA strand exchange activity"/>
    <property type="evidence" value="ECO:0007669"/>
    <property type="project" value="InterPro"/>
</dbReference>
<dbReference type="InterPro" id="IPR036162">
    <property type="entry name" value="Resolvase-like_N_sf"/>
</dbReference>
<name>A0A6J4HQA6_9CHLR</name>
<protein>
    <recommendedName>
        <fullName evidence="4">Recombinase family protein</fullName>
    </recommendedName>
</protein>
<dbReference type="SUPFAM" id="SSF53041">
    <property type="entry name" value="Resolvase-like"/>
    <property type="match status" value="1"/>
</dbReference>
<sequence>MARKQRETPANASYSAVIYTRVSSEEQEREGVSLAAQLVNCRRYCATQGWGIEAEFQDVLSGMKDHRPKYQELLERVREMRAGGRQVVVVVAWLHRFGRRVLERVRCREELRALGVPLHSVMEGGEVSDLIANILASVAEEEVRQLSDRVSAAFQHIQGNGWFRGGKSAWGYRMRPATKEERASGSPTAVLDVDGVQAPCVCEAFRRAAAGESIHAIGRWAAALPERERGVRVDIPLDERMKKHRGKSLGYAAVRKLLANPTYIARQQFGDDDVFARPIAKWPALIEDETWAAVQERIGRHKKMPAQASRRFLLSGLVWCPSCQARMAGEGAVLRDGSVLYAGRYRCKGNQLGAAHKGPHCTYSANMKTVDAAVMEEAARVMGALGRTQDKRFMAALRREWAALQAPPPAEAGIELRIRQHEAEAAKASDRIKALTLKLADGVLDDVNYKAMVRDIERTRAAAHAEAARLRGTATVKTQKLPPLEVVLERIGGWHEALGKFDIERQREILSELIERVEPIRLTREARRGLPFSHEAKIQWTSQGEALDAVAGAVGVAA</sequence>
<dbReference type="InterPro" id="IPR006119">
    <property type="entry name" value="Resolv_N"/>
</dbReference>
<dbReference type="PANTHER" id="PTHR30461">
    <property type="entry name" value="DNA-INVERTASE FROM LAMBDOID PROPHAGE"/>
    <property type="match status" value="1"/>
</dbReference>